<name>A0A6C0H9R7_9ZZZZ</name>
<proteinExistence type="predicted"/>
<reference evidence="1" key="1">
    <citation type="journal article" date="2020" name="Nature">
        <title>Giant virus diversity and host interactions through global metagenomics.</title>
        <authorList>
            <person name="Schulz F."/>
            <person name="Roux S."/>
            <person name="Paez-Espino D."/>
            <person name="Jungbluth S."/>
            <person name="Walsh D.A."/>
            <person name="Denef V.J."/>
            <person name="McMahon K.D."/>
            <person name="Konstantinidis K.T."/>
            <person name="Eloe-Fadrosh E.A."/>
            <person name="Kyrpides N.C."/>
            <person name="Woyke T."/>
        </authorList>
    </citation>
    <scope>NUCLEOTIDE SEQUENCE</scope>
    <source>
        <strain evidence="1">GVMAG-M-3300023179-82</strain>
    </source>
</reference>
<accession>A0A6C0H9R7</accession>
<dbReference type="AlphaFoldDB" id="A0A6C0H9R7"/>
<sequence>MPRFSTILILLIIILGTYILCYNNYDFFTNFSDFDKIFNIKLNNVKWNNRNKLNQQVYDLSNQYKNYNDFNKMINKSIYIDDKINKFNNFNKINDDYTLIGYAYNVYSNVIFKIYEKIDKIPKSNFDIIIVPKKNKITYFSNYYNYILVNKNDLQIFELPLREKINIGDIIYFKNIGYYKVIQL</sequence>
<evidence type="ECO:0000313" key="1">
    <source>
        <dbReference type="EMBL" id="QHT76956.1"/>
    </source>
</evidence>
<organism evidence="1">
    <name type="scientific">viral metagenome</name>
    <dbReference type="NCBI Taxonomy" id="1070528"/>
    <lineage>
        <taxon>unclassified sequences</taxon>
        <taxon>metagenomes</taxon>
        <taxon>organismal metagenomes</taxon>
    </lineage>
</organism>
<dbReference type="EMBL" id="MN739909">
    <property type="protein sequence ID" value="QHT76956.1"/>
    <property type="molecule type" value="Genomic_DNA"/>
</dbReference>
<protein>
    <submittedName>
        <fullName evidence="1">Uncharacterized protein</fullName>
    </submittedName>
</protein>